<gene>
    <name evidence="1" type="ORF">TPSB3V08_LOCUS9358</name>
</gene>
<dbReference type="EMBL" id="OD007389">
    <property type="protein sequence ID" value="CAD7413957.1"/>
    <property type="molecule type" value="Genomic_DNA"/>
</dbReference>
<evidence type="ECO:0000313" key="1">
    <source>
        <dbReference type="EMBL" id="CAD7413957.1"/>
    </source>
</evidence>
<name>A0A7R9H9N9_TIMPO</name>
<dbReference type="AlphaFoldDB" id="A0A7R9H9N9"/>
<organism evidence="1">
    <name type="scientific">Timema poppense</name>
    <name type="common">Walking stick</name>
    <dbReference type="NCBI Taxonomy" id="170557"/>
    <lineage>
        <taxon>Eukaryota</taxon>
        <taxon>Metazoa</taxon>
        <taxon>Ecdysozoa</taxon>
        <taxon>Arthropoda</taxon>
        <taxon>Hexapoda</taxon>
        <taxon>Insecta</taxon>
        <taxon>Pterygota</taxon>
        <taxon>Neoptera</taxon>
        <taxon>Polyneoptera</taxon>
        <taxon>Phasmatodea</taxon>
        <taxon>Timematodea</taxon>
        <taxon>Timematoidea</taxon>
        <taxon>Timematidae</taxon>
        <taxon>Timema</taxon>
    </lineage>
</organism>
<reference evidence="1" key="1">
    <citation type="submission" date="2020-11" db="EMBL/GenBank/DDBJ databases">
        <authorList>
            <person name="Tran Van P."/>
        </authorList>
    </citation>
    <scope>NUCLEOTIDE SEQUENCE</scope>
</reference>
<proteinExistence type="predicted"/>
<accession>A0A7R9H9N9</accession>
<protein>
    <submittedName>
        <fullName evidence="1">Uncharacterized protein</fullName>
    </submittedName>
</protein>
<sequence>MVPTELKFEDSSGFKNFTRTSPTDVEVILQMSAPRIIKRETRFRSAISPTSPCRLLPEMSADIVSCNPFVMDHGKHKGNMGNSCPTVSETSARNMLANDLWSVGKHLEGTGRILHPCNGEVKVPGKQGIQFEAILKYLNTRLNRAAALDWCTKHSHLDDVDNVVVTGTVQEVDSASAALWEVVSNHLRALSSVHVADSDADVEGRAQRDDMDVVALLVHRFHLLGTTGGLDQGSCLRWV</sequence>